<evidence type="ECO:0000256" key="3">
    <source>
        <dbReference type="SAM" id="MobiDB-lite"/>
    </source>
</evidence>
<dbReference type="GO" id="GO:0005524">
    <property type="term" value="F:ATP binding"/>
    <property type="evidence" value="ECO:0007669"/>
    <property type="project" value="UniProtKB-KW"/>
</dbReference>
<dbReference type="InterPro" id="IPR003439">
    <property type="entry name" value="ABC_transporter-like_ATP-bd"/>
</dbReference>
<dbReference type="AlphaFoldDB" id="T1ASZ0"/>
<feature type="domain" description="ABC transporter" evidence="4">
    <location>
        <begin position="3"/>
        <end position="206"/>
    </location>
</feature>
<sequence length="207" mass="22437">MSFRYADGEPWVLEHFNLTVESGESVAVAAPSGAGKSTLAKLILGLLEPTEGEIRFGGIDIRKLGLAHYRSLMGVVMQDDQLFAGSIADNISLFDPEATPQGVAAAAHLAGIHEEIAALPMGYQTLVGDMGSSLSGGQRQRVLLARALYRKPKFLLLDEATSHLDVAREREINTLIKRLENHPAGAGAPTRNPRERRSGDRAWERVL</sequence>
<keyword evidence="2" id="KW-0067">ATP-binding</keyword>
<dbReference type="EMBL" id="AUZX01007199">
    <property type="protein sequence ID" value="EQD60507.1"/>
    <property type="molecule type" value="Genomic_DNA"/>
</dbReference>
<evidence type="ECO:0000259" key="4">
    <source>
        <dbReference type="PROSITE" id="PS50893"/>
    </source>
</evidence>
<accession>T1ASZ0</accession>
<dbReference type="PANTHER" id="PTHR24221">
    <property type="entry name" value="ATP-BINDING CASSETTE SUB-FAMILY B"/>
    <property type="match status" value="1"/>
</dbReference>
<proteinExistence type="predicted"/>
<dbReference type="SMART" id="SM00382">
    <property type="entry name" value="AAA"/>
    <property type="match status" value="1"/>
</dbReference>
<organism evidence="5">
    <name type="scientific">mine drainage metagenome</name>
    <dbReference type="NCBI Taxonomy" id="410659"/>
    <lineage>
        <taxon>unclassified sequences</taxon>
        <taxon>metagenomes</taxon>
        <taxon>ecological metagenomes</taxon>
    </lineage>
</organism>
<dbReference type="InterPro" id="IPR039421">
    <property type="entry name" value="Type_1_exporter"/>
</dbReference>
<comment type="caution">
    <text evidence="5">The sequence shown here is derived from an EMBL/GenBank/DDBJ whole genome shotgun (WGS) entry which is preliminary data.</text>
</comment>
<dbReference type="Gene3D" id="3.40.50.300">
    <property type="entry name" value="P-loop containing nucleotide triphosphate hydrolases"/>
    <property type="match status" value="1"/>
</dbReference>
<dbReference type="Pfam" id="PF00005">
    <property type="entry name" value="ABC_tran"/>
    <property type="match status" value="1"/>
</dbReference>
<name>T1ASZ0_9ZZZZ</name>
<dbReference type="InterPro" id="IPR027417">
    <property type="entry name" value="P-loop_NTPase"/>
</dbReference>
<reference evidence="5" key="1">
    <citation type="submission" date="2013-08" db="EMBL/GenBank/DDBJ databases">
        <authorList>
            <person name="Mendez C."/>
            <person name="Richter M."/>
            <person name="Ferrer M."/>
            <person name="Sanchez J."/>
        </authorList>
    </citation>
    <scope>NUCLEOTIDE SEQUENCE</scope>
</reference>
<evidence type="ECO:0000256" key="1">
    <source>
        <dbReference type="ARBA" id="ARBA00022741"/>
    </source>
</evidence>
<protein>
    <submittedName>
        <fullName evidence="5">ABC transporter-like domain protein</fullName>
    </submittedName>
</protein>
<keyword evidence="1" id="KW-0547">Nucleotide-binding</keyword>
<feature type="region of interest" description="Disordered" evidence="3">
    <location>
        <begin position="179"/>
        <end position="207"/>
    </location>
</feature>
<dbReference type="InterPro" id="IPR003593">
    <property type="entry name" value="AAA+_ATPase"/>
</dbReference>
<dbReference type="InterPro" id="IPR017871">
    <property type="entry name" value="ABC_transporter-like_CS"/>
</dbReference>
<evidence type="ECO:0000313" key="5">
    <source>
        <dbReference type="EMBL" id="EQD60507.1"/>
    </source>
</evidence>
<gene>
    <name evidence="5" type="ORF">B1A_10112</name>
</gene>
<dbReference type="PROSITE" id="PS50893">
    <property type="entry name" value="ABC_TRANSPORTER_2"/>
    <property type="match status" value="1"/>
</dbReference>
<dbReference type="GO" id="GO:0034040">
    <property type="term" value="F:ATPase-coupled lipid transmembrane transporter activity"/>
    <property type="evidence" value="ECO:0007669"/>
    <property type="project" value="TreeGrafter"/>
</dbReference>
<evidence type="ECO:0000256" key="2">
    <source>
        <dbReference type="ARBA" id="ARBA00022840"/>
    </source>
</evidence>
<dbReference type="PANTHER" id="PTHR24221:SF606">
    <property type="entry name" value="COLICIN V SECRETION-PROCESSING ATP-BINDING PROTEIN"/>
    <property type="match status" value="1"/>
</dbReference>
<feature type="compositionally biased region" description="Basic and acidic residues" evidence="3">
    <location>
        <begin position="192"/>
        <end position="207"/>
    </location>
</feature>
<dbReference type="SUPFAM" id="SSF52540">
    <property type="entry name" value="P-loop containing nucleoside triphosphate hydrolases"/>
    <property type="match status" value="1"/>
</dbReference>
<dbReference type="GO" id="GO:0016887">
    <property type="term" value="F:ATP hydrolysis activity"/>
    <property type="evidence" value="ECO:0007669"/>
    <property type="project" value="InterPro"/>
</dbReference>
<dbReference type="PROSITE" id="PS00211">
    <property type="entry name" value="ABC_TRANSPORTER_1"/>
    <property type="match status" value="1"/>
</dbReference>
<reference evidence="5" key="2">
    <citation type="journal article" date="2014" name="ISME J.">
        <title>Microbial stratification in low pH oxic and suboxic macroscopic growths along an acid mine drainage.</title>
        <authorList>
            <person name="Mendez-Garcia C."/>
            <person name="Mesa V."/>
            <person name="Sprenger R.R."/>
            <person name="Richter M."/>
            <person name="Diez M.S."/>
            <person name="Solano J."/>
            <person name="Bargiela R."/>
            <person name="Golyshina O.V."/>
            <person name="Manteca A."/>
            <person name="Ramos J.L."/>
            <person name="Gallego J.R."/>
            <person name="Llorente I."/>
            <person name="Martins Dos Santos V.A."/>
            <person name="Jensen O.N."/>
            <person name="Pelaez A.I."/>
            <person name="Sanchez J."/>
            <person name="Ferrer M."/>
        </authorList>
    </citation>
    <scope>NUCLEOTIDE SEQUENCE</scope>
</reference>